<accession>A0A9D4DVZ6</accession>
<sequence>MDLHPLIHLSAMEPSLNNERIKIHQSETFTTKAQICGATPPMQEFYYMVKQGKQDCCGLESIEDFGKCNSFNLLKY</sequence>
<protein>
    <submittedName>
        <fullName evidence="1">Uncharacterized protein</fullName>
    </submittedName>
</protein>
<dbReference type="EMBL" id="JAIWYP010000010">
    <property type="protein sequence ID" value="KAH3755761.1"/>
    <property type="molecule type" value="Genomic_DNA"/>
</dbReference>
<organism evidence="1 2">
    <name type="scientific">Dreissena polymorpha</name>
    <name type="common">Zebra mussel</name>
    <name type="synonym">Mytilus polymorpha</name>
    <dbReference type="NCBI Taxonomy" id="45954"/>
    <lineage>
        <taxon>Eukaryota</taxon>
        <taxon>Metazoa</taxon>
        <taxon>Spiralia</taxon>
        <taxon>Lophotrochozoa</taxon>
        <taxon>Mollusca</taxon>
        <taxon>Bivalvia</taxon>
        <taxon>Autobranchia</taxon>
        <taxon>Heteroconchia</taxon>
        <taxon>Euheterodonta</taxon>
        <taxon>Imparidentia</taxon>
        <taxon>Neoheterodontei</taxon>
        <taxon>Myida</taxon>
        <taxon>Dreissenoidea</taxon>
        <taxon>Dreissenidae</taxon>
        <taxon>Dreissena</taxon>
    </lineage>
</organism>
<proteinExistence type="predicted"/>
<reference evidence="1" key="1">
    <citation type="journal article" date="2019" name="bioRxiv">
        <title>The Genome of the Zebra Mussel, Dreissena polymorpha: A Resource for Invasive Species Research.</title>
        <authorList>
            <person name="McCartney M.A."/>
            <person name="Auch B."/>
            <person name="Kono T."/>
            <person name="Mallez S."/>
            <person name="Zhang Y."/>
            <person name="Obille A."/>
            <person name="Becker A."/>
            <person name="Abrahante J.E."/>
            <person name="Garbe J."/>
            <person name="Badalamenti J.P."/>
            <person name="Herman A."/>
            <person name="Mangelson H."/>
            <person name="Liachko I."/>
            <person name="Sullivan S."/>
            <person name="Sone E.D."/>
            <person name="Koren S."/>
            <person name="Silverstein K.A.T."/>
            <person name="Beckman K.B."/>
            <person name="Gohl D.M."/>
        </authorList>
    </citation>
    <scope>NUCLEOTIDE SEQUENCE</scope>
    <source>
        <strain evidence="1">Duluth1</strain>
        <tissue evidence="1">Whole animal</tissue>
    </source>
</reference>
<reference evidence="1" key="2">
    <citation type="submission" date="2020-11" db="EMBL/GenBank/DDBJ databases">
        <authorList>
            <person name="McCartney M.A."/>
            <person name="Auch B."/>
            <person name="Kono T."/>
            <person name="Mallez S."/>
            <person name="Becker A."/>
            <person name="Gohl D.M."/>
            <person name="Silverstein K.A.T."/>
            <person name="Koren S."/>
            <person name="Bechman K.B."/>
            <person name="Herman A."/>
            <person name="Abrahante J.E."/>
            <person name="Garbe J."/>
        </authorList>
    </citation>
    <scope>NUCLEOTIDE SEQUENCE</scope>
    <source>
        <strain evidence="1">Duluth1</strain>
        <tissue evidence="1">Whole animal</tissue>
    </source>
</reference>
<keyword evidence="2" id="KW-1185">Reference proteome</keyword>
<gene>
    <name evidence="1" type="ORF">DPMN_190460</name>
</gene>
<name>A0A9D4DVZ6_DREPO</name>
<evidence type="ECO:0000313" key="1">
    <source>
        <dbReference type="EMBL" id="KAH3755761.1"/>
    </source>
</evidence>
<dbReference type="AlphaFoldDB" id="A0A9D4DVZ6"/>
<dbReference type="Proteomes" id="UP000828390">
    <property type="component" value="Unassembled WGS sequence"/>
</dbReference>
<comment type="caution">
    <text evidence="1">The sequence shown here is derived from an EMBL/GenBank/DDBJ whole genome shotgun (WGS) entry which is preliminary data.</text>
</comment>
<evidence type="ECO:0000313" key="2">
    <source>
        <dbReference type="Proteomes" id="UP000828390"/>
    </source>
</evidence>